<feature type="compositionally biased region" description="Basic and acidic residues" evidence="5">
    <location>
        <begin position="100"/>
        <end position="110"/>
    </location>
</feature>
<dbReference type="InterPro" id="IPR001533">
    <property type="entry name" value="Pterin_deHydtase"/>
</dbReference>
<name>A0ABN2VMN2_9ACTN</name>
<evidence type="ECO:0000313" key="6">
    <source>
        <dbReference type="EMBL" id="GAA2065685.1"/>
    </source>
</evidence>
<keyword evidence="3 4" id="KW-0456">Lyase</keyword>
<evidence type="ECO:0000256" key="3">
    <source>
        <dbReference type="ARBA" id="ARBA00023239"/>
    </source>
</evidence>
<protein>
    <recommendedName>
        <fullName evidence="4">Putative pterin-4-alpha-carbinolamine dehydratase</fullName>
        <shortName evidence="4">PHS</shortName>
        <ecNumber evidence="4">4.2.1.96</ecNumber>
    </recommendedName>
    <alternativeName>
        <fullName evidence="4">4-alpha-hydroxy-tetrahydropterin dehydratase</fullName>
    </alternativeName>
    <alternativeName>
        <fullName evidence="4">Pterin carbinolamine dehydratase</fullName>
        <shortName evidence="4">PCD</shortName>
    </alternativeName>
</protein>
<proteinExistence type="inferred from homology"/>
<dbReference type="Gene3D" id="3.30.1360.20">
    <property type="entry name" value="Transcriptional coactivator/pterin dehydratase"/>
    <property type="match status" value="1"/>
</dbReference>
<dbReference type="Proteomes" id="UP001500751">
    <property type="component" value="Unassembled WGS sequence"/>
</dbReference>
<reference evidence="6 7" key="1">
    <citation type="journal article" date="2019" name="Int. J. Syst. Evol. Microbiol.">
        <title>The Global Catalogue of Microorganisms (GCM) 10K type strain sequencing project: providing services to taxonomists for standard genome sequencing and annotation.</title>
        <authorList>
            <consortium name="The Broad Institute Genomics Platform"/>
            <consortium name="The Broad Institute Genome Sequencing Center for Infectious Disease"/>
            <person name="Wu L."/>
            <person name="Ma J."/>
        </authorList>
    </citation>
    <scope>NUCLEOTIDE SEQUENCE [LARGE SCALE GENOMIC DNA]</scope>
    <source>
        <strain evidence="6 7">JCM 16014</strain>
    </source>
</reference>
<dbReference type="PANTHER" id="PTHR12599">
    <property type="entry name" value="PTERIN-4-ALPHA-CARBINOLAMINE DEHYDRATASE"/>
    <property type="match status" value="1"/>
</dbReference>
<gene>
    <name evidence="6" type="ORF">GCM10009839_91720</name>
</gene>
<evidence type="ECO:0000256" key="2">
    <source>
        <dbReference type="ARBA" id="ARBA00006472"/>
    </source>
</evidence>
<accession>A0ABN2VMN2</accession>
<dbReference type="HAMAP" id="MF_00434">
    <property type="entry name" value="Pterin_4_alpha"/>
    <property type="match status" value="1"/>
</dbReference>
<dbReference type="Pfam" id="PF01329">
    <property type="entry name" value="Pterin_4a"/>
    <property type="match status" value="1"/>
</dbReference>
<feature type="region of interest" description="Disordered" evidence="5">
    <location>
        <begin position="44"/>
        <end position="114"/>
    </location>
</feature>
<comment type="similarity">
    <text evidence="2 4">Belongs to the pterin-4-alpha-carbinolamine dehydratase family.</text>
</comment>
<dbReference type="PANTHER" id="PTHR12599:SF0">
    <property type="entry name" value="PTERIN-4-ALPHA-CARBINOLAMINE DEHYDRATASE"/>
    <property type="match status" value="1"/>
</dbReference>
<feature type="compositionally biased region" description="Polar residues" evidence="5">
    <location>
        <begin position="72"/>
        <end position="85"/>
    </location>
</feature>
<comment type="catalytic activity">
    <reaction evidence="1 4">
        <text>(4aS,6R)-4a-hydroxy-L-erythro-5,6,7,8-tetrahydrobiopterin = (6R)-L-erythro-6,7-dihydrobiopterin + H2O</text>
        <dbReference type="Rhea" id="RHEA:11920"/>
        <dbReference type="ChEBI" id="CHEBI:15377"/>
        <dbReference type="ChEBI" id="CHEBI:15642"/>
        <dbReference type="ChEBI" id="CHEBI:43120"/>
        <dbReference type="EC" id="4.2.1.96"/>
    </reaction>
</comment>
<comment type="caution">
    <text evidence="6">The sequence shown here is derived from an EMBL/GenBank/DDBJ whole genome shotgun (WGS) entry which is preliminary data.</text>
</comment>
<dbReference type="InterPro" id="IPR036428">
    <property type="entry name" value="PCD_sf"/>
</dbReference>
<organism evidence="6 7">
    <name type="scientific">Catenulispora yoronensis</name>
    <dbReference type="NCBI Taxonomy" id="450799"/>
    <lineage>
        <taxon>Bacteria</taxon>
        <taxon>Bacillati</taxon>
        <taxon>Actinomycetota</taxon>
        <taxon>Actinomycetes</taxon>
        <taxon>Catenulisporales</taxon>
        <taxon>Catenulisporaceae</taxon>
        <taxon>Catenulispora</taxon>
    </lineage>
</organism>
<evidence type="ECO:0000256" key="4">
    <source>
        <dbReference type="HAMAP-Rule" id="MF_00434"/>
    </source>
</evidence>
<dbReference type="EC" id="4.2.1.96" evidence="4"/>
<dbReference type="CDD" id="cd00488">
    <property type="entry name" value="PCD_DCoH"/>
    <property type="match status" value="1"/>
</dbReference>
<evidence type="ECO:0000313" key="7">
    <source>
        <dbReference type="Proteomes" id="UP001500751"/>
    </source>
</evidence>
<evidence type="ECO:0000256" key="1">
    <source>
        <dbReference type="ARBA" id="ARBA00001554"/>
    </source>
</evidence>
<dbReference type="NCBIfam" id="NF002017">
    <property type="entry name" value="PRK00823.1-2"/>
    <property type="match status" value="1"/>
</dbReference>
<sequence>MRIGPHLPPDNHLDAKLLAAFAHHGFGVGLARLHLAARELPLAGQPGRRGATGAQHGLDPATSLAISPGSGPKSTLNNATGSANNRRADNDHPGLGGHCPEFRARFRDGRPNSGDNEVMRILEQEEIYRRLADLPEWSGGAEALTRTFTATDFLAGIALVDRVAAAAEDLDHHPDIDIRWRTLRFRLSTHSAGGVTDLDVELAHKIEALILET</sequence>
<evidence type="ECO:0000256" key="5">
    <source>
        <dbReference type="SAM" id="MobiDB-lite"/>
    </source>
</evidence>
<dbReference type="EMBL" id="BAAAQN010000104">
    <property type="protein sequence ID" value="GAA2065685.1"/>
    <property type="molecule type" value="Genomic_DNA"/>
</dbReference>
<keyword evidence="7" id="KW-1185">Reference proteome</keyword>
<dbReference type="SUPFAM" id="SSF55248">
    <property type="entry name" value="PCD-like"/>
    <property type="match status" value="1"/>
</dbReference>